<dbReference type="CDD" id="cd03786">
    <property type="entry name" value="GTB_UDP-GlcNAc_2-Epimerase"/>
    <property type="match status" value="1"/>
</dbReference>
<organism evidence="7 8">
    <name type="scientific">Candidatus Providencia siddallii</name>
    <dbReference type="NCBI Taxonomy" id="1715285"/>
    <lineage>
        <taxon>Bacteria</taxon>
        <taxon>Pseudomonadati</taxon>
        <taxon>Pseudomonadota</taxon>
        <taxon>Gammaproteobacteria</taxon>
        <taxon>Enterobacterales</taxon>
        <taxon>Morganellaceae</taxon>
        <taxon>Providencia</taxon>
    </lineage>
</organism>
<accession>A0ABM9NPM7</accession>
<dbReference type="Pfam" id="PF02350">
    <property type="entry name" value="Epimerase_2"/>
    <property type="match status" value="1"/>
</dbReference>
<keyword evidence="8" id="KW-1185">Reference proteome</keyword>
<dbReference type="Proteomes" id="UP001497533">
    <property type="component" value="Chromosome"/>
</dbReference>
<sequence>MKILSVFGTRPEAIKMAPLLRLIKDDKSFEIKICVTAQHREMLDQVLKLFNIIPDYDFNIMYPMQDLTNIICFILKGLKKVFNEFQPDIVLVHGDTVTTMAASISSFYHRINIGHIEAGLRTGNLYFPWPEEGNRKIIANLALYHFTPTYNSRKNLLKELIPNDNIFVTGNTVIDSLLWVCNKIKNDKNISEALKDKYSFIDFNKKIILVTSHRRENFGKAFKNICFAILEIIKNHLDVQIIYSVHLNPNVSEPINYMLRGIDRVILINPQEYLSFVYLMNLSYLILTDSGGIQEEAPFLGKPVLIMRNQTERSECIKAGVARLVGTNTEKIVKEVNKLLIDKEEYKNMSQIHNLYGDGKACYRIIKVLKKIRWKYEF</sequence>
<dbReference type="NCBIfam" id="TIGR00236">
    <property type="entry name" value="wecB"/>
    <property type="match status" value="1"/>
</dbReference>
<dbReference type="GO" id="GO:0008761">
    <property type="term" value="F:UDP-N-acetylglucosamine 2-epimerase activity"/>
    <property type="evidence" value="ECO:0007669"/>
    <property type="project" value="UniProtKB-EC"/>
</dbReference>
<dbReference type="EMBL" id="OZ034688">
    <property type="protein sequence ID" value="CAL1329437.1"/>
    <property type="molecule type" value="Genomic_DNA"/>
</dbReference>
<name>A0ABM9NPM7_9GAMM</name>
<comment type="catalytic activity">
    <reaction evidence="2">
        <text>UDP-N-acetyl-alpha-D-glucosamine = UDP-N-acetyl-alpha-D-mannosamine</text>
        <dbReference type="Rhea" id="RHEA:17213"/>
        <dbReference type="ChEBI" id="CHEBI:57705"/>
        <dbReference type="ChEBI" id="CHEBI:68623"/>
        <dbReference type="EC" id="5.1.3.14"/>
    </reaction>
</comment>
<evidence type="ECO:0000256" key="3">
    <source>
        <dbReference type="ARBA" id="ARBA00038209"/>
    </source>
</evidence>
<gene>
    <name evidence="7" type="primary">wecB</name>
    <name evidence="7" type="ORF">PRHACTZTBTEA_526</name>
</gene>
<evidence type="ECO:0000256" key="2">
    <source>
        <dbReference type="ARBA" id="ARBA00036080"/>
    </source>
</evidence>
<protein>
    <recommendedName>
        <fullName evidence="4">UDP-N-acetylglucosamine 2-epimerase (non-hydrolyzing)</fullName>
        <ecNumber evidence="4">5.1.3.14</ecNumber>
    </recommendedName>
</protein>
<dbReference type="EC" id="5.1.3.14" evidence="4"/>
<evidence type="ECO:0000256" key="1">
    <source>
        <dbReference type="ARBA" id="ARBA00023235"/>
    </source>
</evidence>
<dbReference type="PANTHER" id="PTHR43174">
    <property type="entry name" value="UDP-N-ACETYLGLUCOSAMINE 2-EPIMERASE"/>
    <property type="match status" value="1"/>
</dbReference>
<dbReference type="PANTHER" id="PTHR43174:SF2">
    <property type="entry name" value="UDP-N-ACETYLGLUCOSAMINE 2-EPIMERASE"/>
    <property type="match status" value="1"/>
</dbReference>
<dbReference type="SUPFAM" id="SSF53756">
    <property type="entry name" value="UDP-Glycosyltransferase/glycogen phosphorylase"/>
    <property type="match status" value="1"/>
</dbReference>
<comment type="similarity">
    <text evidence="3 5">Belongs to the UDP-N-acetylglucosamine 2-epimerase family.</text>
</comment>
<dbReference type="InterPro" id="IPR029767">
    <property type="entry name" value="WecB-like"/>
</dbReference>
<evidence type="ECO:0000259" key="6">
    <source>
        <dbReference type="Pfam" id="PF02350"/>
    </source>
</evidence>
<evidence type="ECO:0000256" key="4">
    <source>
        <dbReference type="ARBA" id="ARBA00038858"/>
    </source>
</evidence>
<dbReference type="InterPro" id="IPR003331">
    <property type="entry name" value="UDP_GlcNAc_Epimerase_2_dom"/>
</dbReference>
<evidence type="ECO:0000256" key="5">
    <source>
        <dbReference type="RuleBase" id="RU003513"/>
    </source>
</evidence>
<reference evidence="7" key="1">
    <citation type="submission" date="2024-04" db="EMBL/GenBank/DDBJ databases">
        <authorList>
            <person name="Manzano-Marin A."/>
            <person name="Manzano-Marin A."/>
            <person name="Alejandro Manzano Marin A."/>
        </authorList>
    </citation>
    <scope>NUCLEOTIDE SEQUENCE [LARGE SCALE GENOMIC DNA]</scope>
    <source>
        <strain evidence="7">TABTEA</strain>
    </source>
</reference>
<keyword evidence="1 5" id="KW-0413">Isomerase</keyword>
<evidence type="ECO:0000313" key="8">
    <source>
        <dbReference type="Proteomes" id="UP001497533"/>
    </source>
</evidence>
<evidence type="ECO:0000313" key="7">
    <source>
        <dbReference type="EMBL" id="CAL1329437.1"/>
    </source>
</evidence>
<dbReference type="Gene3D" id="3.40.50.2000">
    <property type="entry name" value="Glycogen Phosphorylase B"/>
    <property type="match status" value="2"/>
</dbReference>
<dbReference type="RefSeq" id="WP_341764900.1">
    <property type="nucleotide sequence ID" value="NZ_OZ034688.1"/>
</dbReference>
<feature type="domain" description="UDP-N-acetylglucosamine 2-epimerase" evidence="6">
    <location>
        <begin position="23"/>
        <end position="370"/>
    </location>
</feature>
<proteinExistence type="inferred from homology"/>